<accession>A0ACC1BV08</accession>
<name>A0ACC1BV08_9ROSI</name>
<reference evidence="2" key="1">
    <citation type="journal article" date="2023" name="G3 (Bethesda)">
        <title>Genome assembly and association tests identify interacting loci associated with vigor, precocity, and sex in interspecific pistachio rootstocks.</title>
        <authorList>
            <person name="Palmer W."/>
            <person name="Jacygrad E."/>
            <person name="Sagayaradj S."/>
            <person name="Cavanaugh K."/>
            <person name="Han R."/>
            <person name="Bertier L."/>
            <person name="Beede B."/>
            <person name="Kafkas S."/>
            <person name="Golino D."/>
            <person name="Preece J."/>
            <person name="Michelmore R."/>
        </authorList>
    </citation>
    <scope>NUCLEOTIDE SEQUENCE [LARGE SCALE GENOMIC DNA]</scope>
</reference>
<evidence type="ECO:0000313" key="1">
    <source>
        <dbReference type="EMBL" id="KAJ0102948.1"/>
    </source>
</evidence>
<keyword evidence="2" id="KW-1185">Reference proteome</keyword>
<dbReference type="Proteomes" id="UP001164250">
    <property type="component" value="Chromosome 3"/>
</dbReference>
<gene>
    <name evidence="1" type="ORF">Patl1_04930</name>
</gene>
<evidence type="ECO:0000313" key="2">
    <source>
        <dbReference type="Proteomes" id="UP001164250"/>
    </source>
</evidence>
<protein>
    <submittedName>
        <fullName evidence="1">Uncharacterized protein</fullName>
    </submittedName>
</protein>
<comment type="caution">
    <text evidence="1">The sequence shown here is derived from an EMBL/GenBank/DDBJ whole genome shotgun (WGS) entry which is preliminary data.</text>
</comment>
<organism evidence="1 2">
    <name type="scientific">Pistacia atlantica</name>
    <dbReference type="NCBI Taxonomy" id="434234"/>
    <lineage>
        <taxon>Eukaryota</taxon>
        <taxon>Viridiplantae</taxon>
        <taxon>Streptophyta</taxon>
        <taxon>Embryophyta</taxon>
        <taxon>Tracheophyta</taxon>
        <taxon>Spermatophyta</taxon>
        <taxon>Magnoliopsida</taxon>
        <taxon>eudicotyledons</taxon>
        <taxon>Gunneridae</taxon>
        <taxon>Pentapetalae</taxon>
        <taxon>rosids</taxon>
        <taxon>malvids</taxon>
        <taxon>Sapindales</taxon>
        <taxon>Anacardiaceae</taxon>
        <taxon>Pistacia</taxon>
    </lineage>
</organism>
<dbReference type="EMBL" id="CM047899">
    <property type="protein sequence ID" value="KAJ0102948.1"/>
    <property type="molecule type" value="Genomic_DNA"/>
</dbReference>
<sequence>MTMILHSSLTCKLEELMRYPPLHVSLVDTLLFSVSSSNRINIESLNTQQDPILNQTGVNPSNEVRGIGEHVAPS</sequence>
<proteinExistence type="predicted"/>